<proteinExistence type="predicted"/>
<keyword evidence="2" id="KW-1185">Reference proteome</keyword>
<sequence length="154" mass="16865">MTQTTHPEHPRRRRLIQKPAFMRLLFSSPDSRLPTPDSLSLKLHRFSTPTPSILDLVPGPASTSSQPVAASRTLAGGSGDGAIVAQLERPLAAAVMAAHERYIAECTRRAPARRRTLPSSNSDLEVSQRSPLIRVYGREMEGCRSEVGSGIHRF</sequence>
<evidence type="ECO:0000313" key="1">
    <source>
        <dbReference type="EMBL" id="KAF9475597.1"/>
    </source>
</evidence>
<reference evidence="1" key="1">
    <citation type="submission" date="2020-11" db="EMBL/GenBank/DDBJ databases">
        <authorList>
            <consortium name="DOE Joint Genome Institute"/>
            <person name="Ahrendt S."/>
            <person name="Riley R."/>
            <person name="Andreopoulos W."/>
            <person name="Labutti K."/>
            <person name="Pangilinan J."/>
            <person name="Ruiz-Duenas F.J."/>
            <person name="Barrasa J.M."/>
            <person name="Sanchez-Garcia M."/>
            <person name="Camarero S."/>
            <person name="Miyauchi S."/>
            <person name="Serrano A."/>
            <person name="Linde D."/>
            <person name="Babiker R."/>
            <person name="Drula E."/>
            <person name="Ayuso-Fernandez I."/>
            <person name="Pacheco R."/>
            <person name="Padilla G."/>
            <person name="Ferreira P."/>
            <person name="Barriuso J."/>
            <person name="Kellner H."/>
            <person name="Castanera R."/>
            <person name="Alfaro M."/>
            <person name="Ramirez L."/>
            <person name="Pisabarro A.G."/>
            <person name="Kuo A."/>
            <person name="Tritt A."/>
            <person name="Lipzen A."/>
            <person name="He G."/>
            <person name="Yan M."/>
            <person name="Ng V."/>
            <person name="Cullen D."/>
            <person name="Martin F."/>
            <person name="Rosso M.-N."/>
            <person name="Henrissat B."/>
            <person name="Hibbett D."/>
            <person name="Martinez A.T."/>
            <person name="Grigoriev I.V."/>
        </authorList>
    </citation>
    <scope>NUCLEOTIDE SEQUENCE</scope>
    <source>
        <strain evidence="1">CIRM-BRFM 674</strain>
    </source>
</reference>
<dbReference type="AlphaFoldDB" id="A0A9P6CQZ4"/>
<accession>A0A9P6CQZ4</accession>
<dbReference type="Proteomes" id="UP000807469">
    <property type="component" value="Unassembled WGS sequence"/>
</dbReference>
<name>A0A9P6CQZ4_9AGAR</name>
<protein>
    <submittedName>
        <fullName evidence="1">Uncharacterized protein</fullName>
    </submittedName>
</protein>
<evidence type="ECO:0000313" key="2">
    <source>
        <dbReference type="Proteomes" id="UP000807469"/>
    </source>
</evidence>
<comment type="caution">
    <text evidence="1">The sequence shown here is derived from an EMBL/GenBank/DDBJ whole genome shotgun (WGS) entry which is preliminary data.</text>
</comment>
<organism evidence="1 2">
    <name type="scientific">Pholiota conissans</name>
    <dbReference type="NCBI Taxonomy" id="109636"/>
    <lineage>
        <taxon>Eukaryota</taxon>
        <taxon>Fungi</taxon>
        <taxon>Dikarya</taxon>
        <taxon>Basidiomycota</taxon>
        <taxon>Agaricomycotina</taxon>
        <taxon>Agaricomycetes</taxon>
        <taxon>Agaricomycetidae</taxon>
        <taxon>Agaricales</taxon>
        <taxon>Agaricineae</taxon>
        <taxon>Strophariaceae</taxon>
        <taxon>Pholiota</taxon>
    </lineage>
</organism>
<gene>
    <name evidence="1" type="ORF">BDN70DRAFT_231930</name>
</gene>
<dbReference type="EMBL" id="MU155326">
    <property type="protein sequence ID" value="KAF9475597.1"/>
    <property type="molecule type" value="Genomic_DNA"/>
</dbReference>